<dbReference type="PRINTS" id="PR01652">
    <property type="entry name" value="SHAPEPROTEIN"/>
</dbReference>
<dbReference type="CDD" id="cd10225">
    <property type="entry name" value="ASKHA_NBD_MreB-like"/>
    <property type="match status" value="1"/>
</dbReference>
<feature type="binding site" evidence="6">
    <location>
        <begin position="11"/>
        <end position="13"/>
    </location>
    <ligand>
        <name>ATP</name>
        <dbReference type="ChEBI" id="CHEBI:30616"/>
    </ligand>
</feature>
<keyword evidence="8" id="KW-1185">Reference proteome</keyword>
<dbReference type="GO" id="GO:0000902">
    <property type="term" value="P:cell morphogenesis"/>
    <property type="evidence" value="ECO:0007669"/>
    <property type="project" value="InterPro"/>
</dbReference>
<name>A0A2N6SPB0_9LACT</name>
<evidence type="ECO:0000256" key="4">
    <source>
        <dbReference type="ARBA" id="ARBA00022960"/>
    </source>
</evidence>
<dbReference type="Gene3D" id="3.30.420.40">
    <property type="match status" value="3"/>
</dbReference>
<dbReference type="Pfam" id="PF06723">
    <property type="entry name" value="MreB_Mbl"/>
    <property type="match status" value="1"/>
</dbReference>
<dbReference type="InterPro" id="IPR004753">
    <property type="entry name" value="MreB"/>
</dbReference>
<feature type="binding site" evidence="6">
    <location>
        <begin position="203"/>
        <end position="206"/>
    </location>
    <ligand>
        <name>ATP</name>
        <dbReference type="ChEBI" id="CHEBI:30616"/>
    </ligand>
</feature>
<sequence length="357" mass="39195">MARDIGIDLGTANILIHYKGRGIVLNEPAVIALDKQTKDVIAYGKEAYHLIGRTPPSIEVIHPLKHGIIENFDLTETLLVLFLNQLQLSRWFRKPNLLISYPSNVSEVALVSLVEAAEKASGARVYTQPEALVAAIGAGMDIKEPKAQMIIDIGGGTTDLAILSKGEVIACESLAIAGDTFDEAIIQYLKKEHHLLVGPQSAEQLKMTTVSALWQEKGPKQGTIKGRDLSTGMPQALSIDSNDLLTCLLPLFERIVFMARQLIQDLPPEIASDIVDQGIMLSGGGALIDGMDEYLSRQLSISVIQADNPLTCVAIGTGMLLEYMNTKEWKQPVKVKKTSFWQRIKGLFIRPRKEEDQ</sequence>
<evidence type="ECO:0000313" key="7">
    <source>
        <dbReference type="EMBL" id="PMC58876.1"/>
    </source>
</evidence>
<feature type="binding site" evidence="6">
    <location>
        <begin position="155"/>
        <end position="157"/>
    </location>
    <ligand>
        <name>ATP</name>
        <dbReference type="ChEBI" id="CHEBI:30616"/>
    </ligand>
</feature>
<evidence type="ECO:0000313" key="8">
    <source>
        <dbReference type="Proteomes" id="UP000235682"/>
    </source>
</evidence>
<reference evidence="7 8" key="1">
    <citation type="submission" date="2017-09" db="EMBL/GenBank/DDBJ databases">
        <title>Bacterial strain isolated from the female urinary microbiota.</title>
        <authorList>
            <person name="Thomas-White K."/>
            <person name="Kumar N."/>
            <person name="Forster S."/>
            <person name="Putonti C."/>
            <person name="Lawley T."/>
            <person name="Wolfe A.J."/>
        </authorList>
    </citation>
    <scope>NUCLEOTIDE SEQUENCE [LARGE SCALE GENOMIC DNA]</scope>
    <source>
        <strain evidence="7 8">UMB0852</strain>
    </source>
</reference>
<keyword evidence="4 6" id="KW-0133">Cell shape</keyword>
<accession>A0A2N6SPB0</accession>
<dbReference type="Proteomes" id="UP000235682">
    <property type="component" value="Unassembled WGS sequence"/>
</dbReference>
<dbReference type="GO" id="GO:0005737">
    <property type="term" value="C:cytoplasm"/>
    <property type="evidence" value="ECO:0007669"/>
    <property type="project" value="UniProtKB-SubCell"/>
</dbReference>
<evidence type="ECO:0000256" key="5">
    <source>
        <dbReference type="ARBA" id="ARBA00023458"/>
    </source>
</evidence>
<dbReference type="SUPFAM" id="SSF53067">
    <property type="entry name" value="Actin-like ATPase domain"/>
    <property type="match status" value="2"/>
</dbReference>
<evidence type="ECO:0000256" key="2">
    <source>
        <dbReference type="ARBA" id="ARBA00022741"/>
    </source>
</evidence>
<dbReference type="PANTHER" id="PTHR42749">
    <property type="entry name" value="CELL SHAPE-DETERMINING PROTEIN MREB"/>
    <property type="match status" value="1"/>
</dbReference>
<comment type="subunit">
    <text evidence="6">Forms polymers.</text>
</comment>
<dbReference type="EMBL" id="PNHE01000005">
    <property type="protein sequence ID" value="PMC58876.1"/>
    <property type="molecule type" value="Genomic_DNA"/>
</dbReference>
<dbReference type="RefSeq" id="WP_102227433.1">
    <property type="nucleotide sequence ID" value="NZ_PNFY01000004.1"/>
</dbReference>
<protein>
    <recommendedName>
        <fullName evidence="6">Cell shape-determining protein MreB</fullName>
    </recommendedName>
</protein>
<dbReference type="SMART" id="SM00268">
    <property type="entry name" value="ACTIN"/>
    <property type="match status" value="1"/>
</dbReference>
<keyword evidence="1 6" id="KW-0963">Cytoplasm</keyword>
<dbReference type="InterPro" id="IPR056546">
    <property type="entry name" value="MreB_MamK-like"/>
</dbReference>
<dbReference type="PANTHER" id="PTHR42749:SF1">
    <property type="entry name" value="CELL SHAPE-DETERMINING PROTEIN MREB"/>
    <property type="match status" value="1"/>
</dbReference>
<proteinExistence type="inferred from homology"/>
<evidence type="ECO:0000256" key="6">
    <source>
        <dbReference type="HAMAP-Rule" id="MF_02207"/>
    </source>
</evidence>
<comment type="subcellular location">
    <subcellularLocation>
        <location evidence="6">Cytoplasm</location>
    </subcellularLocation>
    <text evidence="6">Membrane-associated.</text>
</comment>
<comment type="function">
    <text evidence="6">Forms membrane-associated dynamic filaments that are essential for cell shape determination. Acts by regulating cell wall synthesis and cell elongation, and thus cell shape. A feedback loop between cell geometry and MreB localization may maintain elongated cell shape by targeting cell wall growth to regions of negative cell wall curvature.</text>
</comment>
<dbReference type="GO" id="GO:0008360">
    <property type="term" value="P:regulation of cell shape"/>
    <property type="evidence" value="ECO:0007669"/>
    <property type="project" value="UniProtKB-UniRule"/>
</dbReference>
<dbReference type="STRING" id="84521.SAMN04487994_10184"/>
<dbReference type="InterPro" id="IPR004000">
    <property type="entry name" value="Actin"/>
</dbReference>
<keyword evidence="2 6" id="KW-0547">Nucleotide-binding</keyword>
<dbReference type="InterPro" id="IPR043129">
    <property type="entry name" value="ATPase_NBD"/>
</dbReference>
<dbReference type="GO" id="GO:0005524">
    <property type="term" value="F:ATP binding"/>
    <property type="evidence" value="ECO:0007669"/>
    <property type="project" value="UniProtKB-KW"/>
</dbReference>
<comment type="caution">
    <text evidence="7">The sequence shown here is derived from an EMBL/GenBank/DDBJ whole genome shotgun (WGS) entry which is preliminary data.</text>
</comment>
<dbReference type="NCBIfam" id="NF010539">
    <property type="entry name" value="PRK13927.1"/>
    <property type="match status" value="1"/>
</dbReference>
<feature type="binding site" evidence="6">
    <location>
        <begin position="284"/>
        <end position="287"/>
    </location>
    <ligand>
        <name>ATP</name>
        <dbReference type="ChEBI" id="CHEBI:30616"/>
    </ligand>
</feature>
<organism evidence="7 8">
    <name type="scientific">Dolosicoccus paucivorans</name>
    <dbReference type="NCBI Taxonomy" id="84521"/>
    <lineage>
        <taxon>Bacteria</taxon>
        <taxon>Bacillati</taxon>
        <taxon>Bacillota</taxon>
        <taxon>Bacilli</taxon>
        <taxon>Lactobacillales</taxon>
        <taxon>Aerococcaceae</taxon>
        <taxon>Dolosicoccus</taxon>
    </lineage>
</organism>
<keyword evidence="3 6" id="KW-0067">ATP-binding</keyword>
<dbReference type="HAMAP" id="MF_02207">
    <property type="entry name" value="MreB"/>
    <property type="match status" value="1"/>
</dbReference>
<dbReference type="OrthoDB" id="9768127at2"/>
<gene>
    <name evidence="6" type="primary">mreB</name>
    <name evidence="7" type="ORF">CJ205_02165</name>
</gene>
<evidence type="ECO:0000256" key="3">
    <source>
        <dbReference type="ARBA" id="ARBA00022840"/>
    </source>
</evidence>
<comment type="similarity">
    <text evidence="5 6">Belongs to the FtsA/MreB family.</text>
</comment>
<dbReference type="AlphaFoldDB" id="A0A2N6SPB0"/>
<evidence type="ECO:0000256" key="1">
    <source>
        <dbReference type="ARBA" id="ARBA00022490"/>
    </source>
</evidence>